<proteinExistence type="predicted"/>
<sequence precursor="true">MERKIPTAMCCFAIGLLVLILACGCLTTKPSGLSENPSLQPDPETGLIAWMEAINTHDVTGLYNLAPEEIRDQVSLDQFEKANMNNSLMTQDKAIAGYKILNETGNATMTNIRVELLLRQNVSADSVQTETIPLYLNFEEWYEKGEWKVWTLPWS</sequence>
<dbReference type="EMBL" id="CP000780">
    <property type="protein sequence ID" value="ABS56920.1"/>
    <property type="molecule type" value="Genomic_DNA"/>
</dbReference>
<evidence type="ECO:0008006" key="3">
    <source>
        <dbReference type="Google" id="ProtNLM"/>
    </source>
</evidence>
<dbReference type="RefSeq" id="WP_012107982.1">
    <property type="nucleotide sequence ID" value="NC_009712.1"/>
</dbReference>
<gene>
    <name evidence="1" type="ordered locus">Mboo_2406</name>
</gene>
<dbReference type="GeneID" id="5411627"/>
<evidence type="ECO:0000313" key="2">
    <source>
        <dbReference type="Proteomes" id="UP000002408"/>
    </source>
</evidence>
<dbReference type="STRING" id="456442.Mboo_2406"/>
<dbReference type="PROSITE" id="PS51257">
    <property type="entry name" value="PROKAR_LIPOPROTEIN"/>
    <property type="match status" value="1"/>
</dbReference>
<accession>A7IB09</accession>
<protein>
    <recommendedName>
        <fullName evidence="3">DUF4878 domain-containing protein</fullName>
    </recommendedName>
</protein>
<reference evidence="2" key="1">
    <citation type="journal article" date="2015" name="Microbiology">
        <title>Genome of Methanoregula boonei 6A8 reveals adaptations to oligotrophic peatland environments.</title>
        <authorList>
            <person name="Braeuer S."/>
            <person name="Cadillo-Quiroz H."/>
            <person name="Kyrpides N."/>
            <person name="Woyke T."/>
            <person name="Goodwin L."/>
            <person name="Detter C."/>
            <person name="Podell S."/>
            <person name="Yavitt J.B."/>
            <person name="Zinder S.H."/>
        </authorList>
    </citation>
    <scope>NUCLEOTIDE SEQUENCE [LARGE SCALE GENOMIC DNA]</scope>
    <source>
        <strain evidence="2">DSM 21154 / JCM 14090 / 6A8</strain>
    </source>
</reference>
<dbReference type="KEGG" id="mbn:Mboo_2406"/>
<dbReference type="AlphaFoldDB" id="A7IB09"/>
<keyword evidence="2" id="KW-1185">Reference proteome</keyword>
<organism evidence="1 2">
    <name type="scientific">Methanoregula boonei (strain DSM 21154 / JCM 14090 / 6A8)</name>
    <dbReference type="NCBI Taxonomy" id="456442"/>
    <lineage>
        <taxon>Archaea</taxon>
        <taxon>Methanobacteriati</taxon>
        <taxon>Methanobacteriota</taxon>
        <taxon>Stenosarchaea group</taxon>
        <taxon>Methanomicrobia</taxon>
        <taxon>Methanomicrobiales</taxon>
        <taxon>Methanoregulaceae</taxon>
        <taxon>Methanoregula</taxon>
    </lineage>
</organism>
<name>A7IB09_METB6</name>
<dbReference type="Proteomes" id="UP000002408">
    <property type="component" value="Chromosome"/>
</dbReference>
<dbReference type="HOGENOM" id="CLU_1691533_0_0_2"/>
<evidence type="ECO:0000313" key="1">
    <source>
        <dbReference type="EMBL" id="ABS56920.1"/>
    </source>
</evidence>